<keyword evidence="1" id="KW-1185">Reference proteome</keyword>
<accession>A0A915I953</accession>
<organism evidence="1 2">
    <name type="scientific">Romanomermis culicivorax</name>
    <name type="common">Nematode worm</name>
    <dbReference type="NCBI Taxonomy" id="13658"/>
    <lineage>
        <taxon>Eukaryota</taxon>
        <taxon>Metazoa</taxon>
        <taxon>Ecdysozoa</taxon>
        <taxon>Nematoda</taxon>
        <taxon>Enoplea</taxon>
        <taxon>Dorylaimia</taxon>
        <taxon>Mermithida</taxon>
        <taxon>Mermithoidea</taxon>
        <taxon>Mermithidae</taxon>
        <taxon>Romanomermis</taxon>
    </lineage>
</organism>
<reference evidence="2" key="1">
    <citation type="submission" date="2022-11" db="UniProtKB">
        <authorList>
            <consortium name="WormBaseParasite"/>
        </authorList>
    </citation>
    <scope>IDENTIFICATION</scope>
</reference>
<evidence type="ECO:0000313" key="1">
    <source>
        <dbReference type="Proteomes" id="UP000887565"/>
    </source>
</evidence>
<proteinExistence type="predicted"/>
<protein>
    <submittedName>
        <fullName evidence="2">Uncharacterized protein</fullName>
    </submittedName>
</protein>
<name>A0A915I953_ROMCU</name>
<dbReference type="AlphaFoldDB" id="A0A915I953"/>
<evidence type="ECO:0000313" key="2">
    <source>
        <dbReference type="WBParaSite" id="nRc.2.0.1.t10397-RA"/>
    </source>
</evidence>
<sequence length="59" mass="6798">YVNSRRHKEIKSAWIVRSCQQGEEERRGSFIFRCQAQRMMPSACIMDDGSLTPIGSSYV</sequence>
<dbReference type="Proteomes" id="UP000887565">
    <property type="component" value="Unplaced"/>
</dbReference>
<dbReference type="WBParaSite" id="nRc.2.0.1.t10397-RA">
    <property type="protein sequence ID" value="nRc.2.0.1.t10397-RA"/>
    <property type="gene ID" value="nRc.2.0.1.g10397"/>
</dbReference>